<dbReference type="OrthoDB" id="9803111at2"/>
<comment type="similarity">
    <text evidence="1">Belongs to the polysaccharide synthase family.</text>
</comment>
<evidence type="ECO:0000256" key="1">
    <source>
        <dbReference type="ARBA" id="ARBA00007430"/>
    </source>
</evidence>
<organism evidence="3 4">
    <name type="scientific">Ferrovibrio terrae</name>
    <dbReference type="NCBI Taxonomy" id="2594003"/>
    <lineage>
        <taxon>Bacteria</taxon>
        <taxon>Pseudomonadati</taxon>
        <taxon>Pseudomonadota</taxon>
        <taxon>Alphaproteobacteria</taxon>
        <taxon>Rhodospirillales</taxon>
        <taxon>Rhodospirillaceae</taxon>
        <taxon>Ferrovibrio</taxon>
    </lineage>
</organism>
<sequence length="340" mass="36988">MKSPATPDIWTGKTVLITGACGTVGQAMMPRLLAKGVGRIIALDNAESKIYELGQFSPALDRILPVLGDVRSRDCLLQAFRDVDVVFHGAALKHVNLGEAAPDEIVATNIVGVQNVIYAARACGVRRVVFMSSDKAVNPTNVMGTSKLMGERLISAANYGGQTKPVFCSTRFGNVLGSSGSAVPTFMNQIRTSQPITLTDEGMTRFVMTPVEAVDLLIRAAEQATGGEVFVTKMPVMAIRDMIQGIIEIYAPQLGRDPGSVTVKITGKRPGEKLFEELLSSEEGSRVRENDDFFVIRPAITATPQVKEVAKTPHAYRSDEETCMSVRDIVDYFKRYRLLD</sequence>
<feature type="domain" description="Polysaccharide biosynthesis protein CapD-like" evidence="2">
    <location>
        <begin position="15"/>
        <end position="297"/>
    </location>
</feature>
<evidence type="ECO:0000313" key="3">
    <source>
        <dbReference type="EMBL" id="QDO96316.1"/>
    </source>
</evidence>
<dbReference type="EMBL" id="CP041636">
    <property type="protein sequence ID" value="QDO96316.1"/>
    <property type="molecule type" value="Genomic_DNA"/>
</dbReference>
<dbReference type="InterPro" id="IPR003869">
    <property type="entry name" value="Polysac_CapD-like"/>
</dbReference>
<dbReference type="Proteomes" id="UP000317496">
    <property type="component" value="Chromosome"/>
</dbReference>
<gene>
    <name evidence="3" type="ORF">FNB15_03050</name>
</gene>
<dbReference type="Gene3D" id="3.40.50.720">
    <property type="entry name" value="NAD(P)-binding Rossmann-like Domain"/>
    <property type="match status" value="1"/>
</dbReference>
<dbReference type="Pfam" id="PF02719">
    <property type="entry name" value="Polysacc_synt_2"/>
    <property type="match status" value="1"/>
</dbReference>
<dbReference type="PANTHER" id="PTHR43318:SF2">
    <property type="entry name" value="UDP-N-ACETYLGLUCOSAMINE 4,6-DEHYDRATASE (INVERTING)"/>
    <property type="match status" value="1"/>
</dbReference>
<evidence type="ECO:0000259" key="2">
    <source>
        <dbReference type="Pfam" id="PF02719"/>
    </source>
</evidence>
<reference evidence="3 4" key="1">
    <citation type="submission" date="2019-07" db="EMBL/GenBank/DDBJ databases">
        <title>Genome sequencing for Ferrovibrio sp. K5.</title>
        <authorList>
            <person name="Park S.-J."/>
        </authorList>
    </citation>
    <scope>NUCLEOTIDE SEQUENCE [LARGE SCALE GENOMIC DNA]</scope>
    <source>
        <strain evidence="3 4">K5</strain>
    </source>
</reference>
<dbReference type="RefSeq" id="WP_144067297.1">
    <property type="nucleotide sequence ID" value="NZ_CP041636.1"/>
</dbReference>
<dbReference type="AlphaFoldDB" id="A0A516GXS0"/>
<name>A0A516GXS0_9PROT</name>
<accession>A0A516GXS0</accession>
<protein>
    <submittedName>
        <fullName evidence="3">SDR family NAD(P)-dependent oxidoreductase</fullName>
    </submittedName>
</protein>
<dbReference type="KEGG" id="fer:FNB15_03050"/>
<dbReference type="InterPro" id="IPR051203">
    <property type="entry name" value="Polysaccharide_Synthase-Rel"/>
</dbReference>
<proteinExistence type="inferred from homology"/>
<dbReference type="PANTHER" id="PTHR43318">
    <property type="entry name" value="UDP-N-ACETYLGLUCOSAMINE 4,6-DEHYDRATASE"/>
    <property type="match status" value="1"/>
</dbReference>
<evidence type="ECO:0000313" key="4">
    <source>
        <dbReference type="Proteomes" id="UP000317496"/>
    </source>
</evidence>
<keyword evidence="4" id="KW-1185">Reference proteome</keyword>
<dbReference type="SUPFAM" id="SSF51735">
    <property type="entry name" value="NAD(P)-binding Rossmann-fold domains"/>
    <property type="match status" value="1"/>
</dbReference>
<dbReference type="InterPro" id="IPR036291">
    <property type="entry name" value="NAD(P)-bd_dom_sf"/>
</dbReference>